<dbReference type="AlphaFoldDB" id="W2C8A3"/>
<gene>
    <name evidence="12" type="ORF">T229_15015</name>
</gene>
<evidence type="ECO:0000256" key="9">
    <source>
        <dbReference type="ARBA" id="ARBA00023136"/>
    </source>
</evidence>
<keyword evidence="5 10" id="KW-0812">Transmembrane</keyword>
<proteinExistence type="inferred from homology"/>
<sequence length="134" mass="14301">MYVFLSILIFLASIFLILIVLVQNSKGGGLASGFSSSNQIMGVRKTTDFLEKATWGLAGGVAVLSVVIASFIPKGDNQQKSQQESEIQQQVNDAVPVDPNAVGPDFGSQQQPQQSAEQQPAEQQPAEQQEAPAK</sequence>
<dbReference type="GO" id="GO:0043952">
    <property type="term" value="P:protein transport by the Sec complex"/>
    <property type="evidence" value="ECO:0007669"/>
    <property type="project" value="TreeGrafter"/>
</dbReference>
<comment type="caution">
    <text evidence="12">The sequence shown here is derived from an EMBL/GenBank/DDBJ whole genome shotgun (WGS) entry which is preliminary data.</text>
</comment>
<name>W2C8A3_9BACT</name>
<evidence type="ECO:0000256" key="2">
    <source>
        <dbReference type="ARBA" id="ARBA00008445"/>
    </source>
</evidence>
<dbReference type="GO" id="GO:0015450">
    <property type="term" value="F:protein-transporting ATPase activity"/>
    <property type="evidence" value="ECO:0007669"/>
    <property type="project" value="UniProtKB-UniRule"/>
</dbReference>
<dbReference type="PATRIC" id="fig|1410950.3.peg.2377"/>
<dbReference type="EMBL" id="AYYC01000738">
    <property type="protein sequence ID" value="ETK03248.1"/>
    <property type="molecule type" value="Genomic_DNA"/>
</dbReference>
<evidence type="ECO:0000256" key="4">
    <source>
        <dbReference type="ARBA" id="ARBA00022475"/>
    </source>
</evidence>
<dbReference type="GO" id="GO:0005886">
    <property type="term" value="C:plasma membrane"/>
    <property type="evidence" value="ECO:0007669"/>
    <property type="project" value="UniProtKB-SubCell"/>
</dbReference>
<keyword evidence="4 10" id="KW-1003">Cell membrane</keyword>
<comment type="similarity">
    <text evidence="2 10">Belongs to the SecG family.</text>
</comment>
<dbReference type="Proteomes" id="UP000018872">
    <property type="component" value="Unassembled WGS sequence"/>
</dbReference>
<evidence type="ECO:0000256" key="3">
    <source>
        <dbReference type="ARBA" id="ARBA00022448"/>
    </source>
</evidence>
<evidence type="ECO:0000313" key="12">
    <source>
        <dbReference type="EMBL" id="ETK03248.1"/>
    </source>
</evidence>
<organism evidence="12 13">
    <name type="scientific">Tannerella sp. oral taxon BU063 isolate Cell 5</name>
    <dbReference type="NCBI Taxonomy" id="1410950"/>
    <lineage>
        <taxon>Bacteria</taxon>
        <taxon>Pseudomonadati</taxon>
        <taxon>Bacteroidota</taxon>
        <taxon>Bacteroidia</taxon>
        <taxon>Bacteroidales</taxon>
        <taxon>Tannerellaceae</taxon>
        <taxon>Tannerella</taxon>
    </lineage>
</organism>
<evidence type="ECO:0000256" key="6">
    <source>
        <dbReference type="ARBA" id="ARBA00022927"/>
    </source>
</evidence>
<feature type="compositionally biased region" description="Low complexity" evidence="11">
    <location>
        <begin position="108"/>
        <end position="134"/>
    </location>
</feature>
<keyword evidence="3 10" id="KW-0813">Transport</keyword>
<evidence type="ECO:0000256" key="8">
    <source>
        <dbReference type="ARBA" id="ARBA00023010"/>
    </source>
</evidence>
<dbReference type="InterPro" id="IPR004692">
    <property type="entry name" value="SecG"/>
</dbReference>
<keyword evidence="6 10" id="KW-0653">Protein transport</keyword>
<keyword evidence="9 10" id="KW-0472">Membrane</keyword>
<dbReference type="GO" id="GO:0009306">
    <property type="term" value="P:protein secretion"/>
    <property type="evidence" value="ECO:0007669"/>
    <property type="project" value="UniProtKB-UniRule"/>
</dbReference>
<feature type="transmembrane region" description="Helical" evidence="10">
    <location>
        <begin position="55"/>
        <end position="72"/>
    </location>
</feature>
<evidence type="ECO:0000313" key="13">
    <source>
        <dbReference type="Proteomes" id="UP000018872"/>
    </source>
</evidence>
<evidence type="ECO:0000256" key="1">
    <source>
        <dbReference type="ARBA" id="ARBA00004651"/>
    </source>
</evidence>
<keyword evidence="7 10" id="KW-1133">Transmembrane helix</keyword>
<dbReference type="Pfam" id="PF03840">
    <property type="entry name" value="SecG"/>
    <property type="match status" value="1"/>
</dbReference>
<dbReference type="GO" id="GO:0065002">
    <property type="term" value="P:intracellular protein transmembrane transport"/>
    <property type="evidence" value="ECO:0007669"/>
    <property type="project" value="TreeGrafter"/>
</dbReference>
<accession>W2C8A3</accession>
<comment type="function">
    <text evidence="10">Involved in protein export. Participates in an early event of protein translocation.</text>
</comment>
<dbReference type="NCBIfam" id="TIGR00810">
    <property type="entry name" value="secG"/>
    <property type="match status" value="1"/>
</dbReference>
<comment type="caution">
    <text evidence="10">Lacks conserved residue(s) required for the propagation of feature annotation.</text>
</comment>
<protein>
    <recommendedName>
        <fullName evidence="10">Protein-export membrane protein SecG</fullName>
    </recommendedName>
</protein>
<comment type="subcellular location">
    <subcellularLocation>
        <location evidence="1 10">Cell membrane</location>
        <topology evidence="1 10">Multi-pass membrane protein</topology>
    </subcellularLocation>
</comment>
<evidence type="ECO:0000256" key="11">
    <source>
        <dbReference type="SAM" id="MobiDB-lite"/>
    </source>
</evidence>
<evidence type="ECO:0000256" key="7">
    <source>
        <dbReference type="ARBA" id="ARBA00022989"/>
    </source>
</evidence>
<evidence type="ECO:0000256" key="5">
    <source>
        <dbReference type="ARBA" id="ARBA00022692"/>
    </source>
</evidence>
<evidence type="ECO:0000256" key="10">
    <source>
        <dbReference type="RuleBase" id="RU365087"/>
    </source>
</evidence>
<feature type="compositionally biased region" description="Low complexity" evidence="11">
    <location>
        <begin position="78"/>
        <end position="90"/>
    </location>
</feature>
<feature type="region of interest" description="Disordered" evidence="11">
    <location>
        <begin position="77"/>
        <end position="134"/>
    </location>
</feature>
<dbReference type="PANTHER" id="PTHR34182:SF1">
    <property type="entry name" value="PROTEIN-EXPORT MEMBRANE PROTEIN SECG"/>
    <property type="match status" value="1"/>
</dbReference>
<dbReference type="PANTHER" id="PTHR34182">
    <property type="entry name" value="PROTEIN-EXPORT MEMBRANE PROTEIN SECG"/>
    <property type="match status" value="1"/>
</dbReference>
<reference evidence="12 13" key="1">
    <citation type="submission" date="2013-11" db="EMBL/GenBank/DDBJ databases">
        <title>Single cell genomics of uncultured Tannerella BU063 (oral taxon 286).</title>
        <authorList>
            <person name="Beall C.J."/>
            <person name="Campbell A.G."/>
            <person name="Griffen A.L."/>
            <person name="Podar M."/>
            <person name="Leys E.J."/>
        </authorList>
    </citation>
    <scope>NUCLEOTIDE SEQUENCE [LARGE SCALE GENOMIC DNA]</scope>
    <source>
        <strain evidence="12">Cell 5</strain>
    </source>
</reference>
<keyword evidence="8 10" id="KW-0811">Translocation</keyword>